<comment type="caution">
    <text evidence="1">The sequence shown here is derived from an EMBL/GenBank/DDBJ whole genome shotgun (WGS) entry which is preliminary data.</text>
</comment>
<gene>
    <name evidence="1" type="ORF">ABVT43_04350</name>
</gene>
<dbReference type="SUPFAM" id="SSF103473">
    <property type="entry name" value="MFS general substrate transporter"/>
    <property type="match status" value="1"/>
</dbReference>
<dbReference type="InterPro" id="IPR036259">
    <property type="entry name" value="MFS_trans_sf"/>
</dbReference>
<accession>A0ABV2BQY0</accession>
<protein>
    <submittedName>
        <fullName evidence="1">MFS transporter</fullName>
    </submittedName>
</protein>
<dbReference type="InterPro" id="IPR011701">
    <property type="entry name" value="MFS"/>
</dbReference>
<dbReference type="Pfam" id="PF07690">
    <property type="entry name" value="MFS_1"/>
    <property type="match status" value="1"/>
</dbReference>
<dbReference type="Gene3D" id="1.20.1250.20">
    <property type="entry name" value="MFS general substrate transporter like domains"/>
    <property type="match status" value="1"/>
</dbReference>
<evidence type="ECO:0000313" key="1">
    <source>
        <dbReference type="EMBL" id="MET1254353.1"/>
    </source>
</evidence>
<keyword evidence="2" id="KW-1185">Reference proteome</keyword>
<proteinExistence type="predicted"/>
<dbReference type="Proteomes" id="UP001548189">
    <property type="component" value="Unassembled WGS sequence"/>
</dbReference>
<evidence type="ECO:0000313" key="2">
    <source>
        <dbReference type="Proteomes" id="UP001548189"/>
    </source>
</evidence>
<reference evidence="1 2" key="1">
    <citation type="submission" date="2024-06" db="EMBL/GenBank/DDBJ databases">
        <authorList>
            <person name="Li F."/>
        </authorList>
    </citation>
    <scope>NUCLEOTIDE SEQUENCE [LARGE SCALE GENOMIC DNA]</scope>
    <source>
        <strain evidence="1 2">GXAS 311</strain>
    </source>
</reference>
<name>A0ABV2BQY0_9GAMM</name>
<dbReference type="EMBL" id="JBEVCJ010000003">
    <property type="protein sequence ID" value="MET1254353.1"/>
    <property type="molecule type" value="Genomic_DNA"/>
</dbReference>
<organism evidence="1 2">
    <name type="scientific">Aliikangiella maris</name>
    <dbReference type="NCBI Taxonomy" id="3162458"/>
    <lineage>
        <taxon>Bacteria</taxon>
        <taxon>Pseudomonadati</taxon>
        <taxon>Pseudomonadota</taxon>
        <taxon>Gammaproteobacteria</taxon>
        <taxon>Oceanospirillales</taxon>
        <taxon>Pleioneaceae</taxon>
        <taxon>Aliikangiella</taxon>
    </lineage>
</organism>
<sequence>MSRIIPAISTTQRQTLEQRIRRELFSWTSLALMLALLEGGVIGVLIKNGFEGRVESWLLNLAVAVSTGAPFYSNLISFVWVKLSHGRSRTRLVSNLALVCCVCGLGISQTTFDESGLFALLMFYIIARICWSGILTIRSDIWRANYPRYIRGKVTAKLATLTSLLMAIVAIAIGQVLDWQFEAFKWLYLSLSVLSMVGAFRYRYLVMRGSLKQIEREKSTASGLSVASIFRLLAENKPFAKYLLAMFTLGTGNLMFMAPLIVYLNEYTDLSKSSQILITTAIPLSLIPIAVGWWARLLDNNHIFHFRAIHSWGFVSSIALFLAAQLSGLSFLYFVGACCYGIAMSGAVIGWNLGHNDFVSQTKSMQYMAIHVTLTGVRGLFAPLVGIGFYQWLEVNELQMGRYALFLPLSITLTGAILFVVFNYQHNRSKE</sequence>